<dbReference type="InterPro" id="IPR008967">
    <property type="entry name" value="p53-like_TF_DNA-bd_sf"/>
</dbReference>
<dbReference type="PANTHER" id="PTHR24169">
    <property type="entry name" value="NUCLEAR FACTOR NF-KAPPA-B PROTEIN"/>
    <property type="match status" value="1"/>
</dbReference>
<feature type="domain" description="RHD" evidence="2">
    <location>
        <begin position="31"/>
        <end position="428"/>
    </location>
</feature>
<evidence type="ECO:0000256" key="1">
    <source>
        <dbReference type="SAM" id="MobiDB-lite"/>
    </source>
</evidence>
<name>A0ABY6LK98_9ARAC</name>
<dbReference type="Proteomes" id="UP001235939">
    <property type="component" value="Chromosome 19"/>
</dbReference>
<dbReference type="EMBL" id="CP092881">
    <property type="protein sequence ID" value="UYV80701.1"/>
    <property type="molecule type" value="Genomic_DNA"/>
</dbReference>
<dbReference type="PROSITE" id="PS01204">
    <property type="entry name" value="REL_1"/>
    <property type="match status" value="1"/>
</dbReference>
<protein>
    <submittedName>
        <fullName evidence="3">REL</fullName>
    </submittedName>
</protein>
<dbReference type="InterPro" id="IPR000451">
    <property type="entry name" value="NFkB/Dor"/>
</dbReference>
<reference evidence="3 4" key="1">
    <citation type="submission" date="2022-01" db="EMBL/GenBank/DDBJ databases">
        <title>A chromosomal length assembly of Cordylochernes scorpioides.</title>
        <authorList>
            <person name="Zeh D."/>
            <person name="Zeh J."/>
        </authorList>
    </citation>
    <scope>NUCLEOTIDE SEQUENCE [LARGE SCALE GENOMIC DNA]</scope>
    <source>
        <strain evidence="3">IN4F17</strain>
        <tissue evidence="3">Whole Body</tissue>
    </source>
</reference>
<gene>
    <name evidence="3" type="ORF">LAZ67_19001446</name>
</gene>
<dbReference type="Gene3D" id="2.60.40.340">
    <property type="entry name" value="Rel homology domain (RHD), DNA-binding domain"/>
    <property type="match status" value="2"/>
</dbReference>
<dbReference type="InterPro" id="IPR030492">
    <property type="entry name" value="RHD_CS"/>
</dbReference>
<evidence type="ECO:0000313" key="3">
    <source>
        <dbReference type="EMBL" id="UYV80701.1"/>
    </source>
</evidence>
<dbReference type="InterPro" id="IPR011539">
    <property type="entry name" value="RHD_DNA_bind_dom"/>
</dbReference>
<dbReference type="PROSITE" id="PS50254">
    <property type="entry name" value="REL_2"/>
    <property type="match status" value="1"/>
</dbReference>
<accession>A0ABY6LK98</accession>
<dbReference type="Pfam" id="PF00554">
    <property type="entry name" value="RHD_DNA_bind"/>
    <property type="match status" value="2"/>
</dbReference>
<dbReference type="PANTHER" id="PTHR24169:SF25">
    <property type="entry name" value="DORSAL-RELATED IMMUNITY FACTOR DIF-RELATED"/>
    <property type="match status" value="1"/>
</dbReference>
<feature type="region of interest" description="Disordered" evidence="1">
    <location>
        <begin position="427"/>
        <end position="459"/>
    </location>
</feature>
<evidence type="ECO:0000259" key="2">
    <source>
        <dbReference type="PROSITE" id="PS50254"/>
    </source>
</evidence>
<sequence length="459" mass="52229">MEWNWESPCPLIAILPPEEVILREQRSPVEQHKPCVRIVEQPADRHLRFRYKCEGRSAGSLVGQHSTASNKTFPTIQILNHRGPAVVVVSCVTKDPPYRPHPHNLVGKSCKKGVFTAMLSPAESQDMTFRHFEEICGNKQKFLRVTSYDHFGLEQIIGNIRSPLSQLLLSLIIEDDPRSGRPSTLMIEHTIQQNNNYNLYNPQTKKQSLEWLTLNSLWKKKVRLNQSKGKVMLIIILYFLTTKEFYIMKIQYRGKGTSSFSQQWKLLHDNSHAHKAPMVMDYLAEHSVAVLSHPPFSSDLSPGIYFIFLSSNLHRVRQKICKRKETLIWDLVVHSGCVHTKSDVCSFNGLGIQCVKKNDIEESLTERQLLKVDPFQTGFSHMSQPGSIDLNAVRLAIQVFIQGSHQNKFSVPLSPLVTDPIYDKKTFIADGPWQPGGGSPPPQWSQRPDQSGVKATEYE</sequence>
<evidence type="ECO:0000313" key="4">
    <source>
        <dbReference type="Proteomes" id="UP001235939"/>
    </source>
</evidence>
<dbReference type="SUPFAM" id="SSF49417">
    <property type="entry name" value="p53-like transcription factors"/>
    <property type="match status" value="2"/>
</dbReference>
<proteinExistence type="predicted"/>
<dbReference type="InterPro" id="IPR037059">
    <property type="entry name" value="RHD_DNA_bind_dom_sf"/>
</dbReference>
<organism evidence="3 4">
    <name type="scientific">Cordylochernes scorpioides</name>
    <dbReference type="NCBI Taxonomy" id="51811"/>
    <lineage>
        <taxon>Eukaryota</taxon>
        <taxon>Metazoa</taxon>
        <taxon>Ecdysozoa</taxon>
        <taxon>Arthropoda</taxon>
        <taxon>Chelicerata</taxon>
        <taxon>Arachnida</taxon>
        <taxon>Pseudoscorpiones</taxon>
        <taxon>Cheliferoidea</taxon>
        <taxon>Chernetidae</taxon>
        <taxon>Cordylochernes</taxon>
    </lineage>
</organism>
<keyword evidence="4" id="KW-1185">Reference proteome</keyword>